<proteinExistence type="predicted"/>
<name>A0A922MI61_SPOEX</name>
<protein>
    <submittedName>
        <fullName evidence="2">Uncharacterized protein</fullName>
    </submittedName>
</protein>
<organism evidence="2 3">
    <name type="scientific">Spodoptera exigua</name>
    <name type="common">Beet armyworm</name>
    <name type="synonym">Noctua fulgens</name>
    <dbReference type="NCBI Taxonomy" id="7107"/>
    <lineage>
        <taxon>Eukaryota</taxon>
        <taxon>Metazoa</taxon>
        <taxon>Ecdysozoa</taxon>
        <taxon>Arthropoda</taxon>
        <taxon>Hexapoda</taxon>
        <taxon>Insecta</taxon>
        <taxon>Pterygota</taxon>
        <taxon>Neoptera</taxon>
        <taxon>Endopterygota</taxon>
        <taxon>Lepidoptera</taxon>
        <taxon>Glossata</taxon>
        <taxon>Ditrysia</taxon>
        <taxon>Noctuoidea</taxon>
        <taxon>Noctuidae</taxon>
        <taxon>Amphipyrinae</taxon>
        <taxon>Spodoptera</taxon>
    </lineage>
</organism>
<keyword evidence="1" id="KW-0732">Signal</keyword>
<gene>
    <name evidence="2" type="ORF">HF086_016191</name>
</gene>
<dbReference type="AlphaFoldDB" id="A0A922MI61"/>
<evidence type="ECO:0000313" key="3">
    <source>
        <dbReference type="Proteomes" id="UP000814243"/>
    </source>
</evidence>
<evidence type="ECO:0000256" key="1">
    <source>
        <dbReference type="SAM" id="SignalP"/>
    </source>
</evidence>
<comment type="caution">
    <text evidence="2">The sequence shown here is derived from an EMBL/GenBank/DDBJ whole genome shotgun (WGS) entry which is preliminary data.</text>
</comment>
<feature type="signal peptide" evidence="1">
    <location>
        <begin position="1"/>
        <end position="18"/>
    </location>
</feature>
<dbReference type="Proteomes" id="UP000814243">
    <property type="component" value="Unassembled WGS sequence"/>
</dbReference>
<accession>A0A922MI61</accession>
<sequence>MSKSSLIAVLALIATVSAKPYIYYGPLASSSSYLDLYNPAVASLGSYSSYPAAYSLAYTNTYPANYLWPPSGSASAQLTLPGVFGSSYVVEEQASALPLVNPAPVAPAVSAAAVPSSVYGWPFYSYYYKR</sequence>
<dbReference type="EMBL" id="JACEFF010000449">
    <property type="protein sequence ID" value="KAH9637169.1"/>
    <property type="molecule type" value="Genomic_DNA"/>
</dbReference>
<evidence type="ECO:0000313" key="2">
    <source>
        <dbReference type="EMBL" id="KAH9637169.1"/>
    </source>
</evidence>
<feature type="chain" id="PRO_5038100650" evidence="1">
    <location>
        <begin position="19"/>
        <end position="130"/>
    </location>
</feature>
<reference evidence="2" key="1">
    <citation type="journal article" date="2021" name="G3 (Bethesda)">
        <title>Genome and transcriptome analysis of the beet armyworm Spodoptera exigua reveals targets for pest control. .</title>
        <authorList>
            <person name="Simon S."/>
            <person name="Breeschoten T."/>
            <person name="Jansen H.J."/>
            <person name="Dirks R.P."/>
            <person name="Schranz M.E."/>
            <person name="Ros V.I.D."/>
        </authorList>
    </citation>
    <scope>NUCLEOTIDE SEQUENCE</scope>
    <source>
        <strain evidence="2">TB_SE_WUR_2020</strain>
    </source>
</reference>